<comment type="similarity">
    <text evidence="1 6 7">Belongs to the acetokinase family.</text>
</comment>
<dbReference type="Pfam" id="PF00871">
    <property type="entry name" value="Acetate_kinase"/>
    <property type="match status" value="1"/>
</dbReference>
<evidence type="ECO:0000256" key="4">
    <source>
        <dbReference type="ARBA" id="ARBA00022777"/>
    </source>
</evidence>
<keyword evidence="6" id="KW-0963">Cytoplasm</keyword>
<proteinExistence type="inferred from homology"/>
<comment type="subunit">
    <text evidence="6">Homodimer.</text>
</comment>
<dbReference type="NCBIfam" id="TIGR00016">
    <property type="entry name" value="ackA"/>
    <property type="match status" value="1"/>
</dbReference>
<keyword evidence="5 6" id="KW-0067">ATP-binding</keyword>
<evidence type="ECO:0000256" key="5">
    <source>
        <dbReference type="ARBA" id="ARBA00022840"/>
    </source>
</evidence>
<evidence type="ECO:0000256" key="1">
    <source>
        <dbReference type="ARBA" id="ARBA00008748"/>
    </source>
</evidence>
<dbReference type="GO" id="GO:0005524">
    <property type="term" value="F:ATP binding"/>
    <property type="evidence" value="ECO:0007669"/>
    <property type="project" value="UniProtKB-KW"/>
</dbReference>
<dbReference type="Gene3D" id="3.30.420.40">
    <property type="match status" value="2"/>
</dbReference>
<keyword evidence="6" id="KW-0460">Magnesium</keyword>
<comment type="catalytic activity">
    <reaction evidence="6">
        <text>acetate + ATP = acetyl phosphate + ADP</text>
        <dbReference type="Rhea" id="RHEA:11352"/>
        <dbReference type="ChEBI" id="CHEBI:22191"/>
        <dbReference type="ChEBI" id="CHEBI:30089"/>
        <dbReference type="ChEBI" id="CHEBI:30616"/>
        <dbReference type="ChEBI" id="CHEBI:456216"/>
        <dbReference type="EC" id="2.7.2.1"/>
    </reaction>
</comment>
<dbReference type="EC" id="2.7.2.1" evidence="6"/>
<keyword evidence="4 6" id="KW-0418">Kinase</keyword>
<dbReference type="PRINTS" id="PR00471">
    <property type="entry name" value="ACETATEKNASE"/>
</dbReference>
<comment type="cofactor">
    <cofactor evidence="6">
        <name>Mg(2+)</name>
        <dbReference type="ChEBI" id="CHEBI:18420"/>
    </cofactor>
    <cofactor evidence="6">
        <name>Mn(2+)</name>
        <dbReference type="ChEBI" id="CHEBI:29035"/>
    </cofactor>
    <text evidence="6">Mg(2+). Can also accept Mn(2+).</text>
</comment>
<dbReference type="PIRSF" id="PIRSF000722">
    <property type="entry name" value="Acetate_prop_kin"/>
    <property type="match status" value="1"/>
</dbReference>
<protein>
    <recommendedName>
        <fullName evidence="6">Acetate kinase</fullName>
        <ecNumber evidence="6">2.7.2.1</ecNumber>
    </recommendedName>
    <alternativeName>
        <fullName evidence="6">Acetokinase</fullName>
    </alternativeName>
</protein>
<feature type="active site" description="Proton donor/acceptor" evidence="6">
    <location>
        <position position="123"/>
    </location>
</feature>
<dbReference type="PANTHER" id="PTHR21060">
    <property type="entry name" value="ACETATE KINASE"/>
    <property type="match status" value="1"/>
</dbReference>
<dbReference type="InterPro" id="IPR023865">
    <property type="entry name" value="Aliphatic_acid_kinase_CS"/>
</dbReference>
<dbReference type="InterPro" id="IPR004372">
    <property type="entry name" value="Ac/propionate_kinase"/>
</dbReference>
<dbReference type="AlphaFoldDB" id="A0AAU7UA05"/>
<feature type="binding site" evidence="6">
    <location>
        <begin position="183"/>
        <end position="187"/>
    </location>
    <ligand>
        <name>ATP</name>
        <dbReference type="ChEBI" id="CHEBI:30616"/>
    </ligand>
</feature>
<dbReference type="RefSeq" id="WP_350243255.1">
    <property type="nucleotide sequence ID" value="NZ_CP158299.1"/>
</dbReference>
<dbReference type="PROSITE" id="PS01076">
    <property type="entry name" value="ACETATE_KINASE_2"/>
    <property type="match status" value="1"/>
</dbReference>
<comment type="caution">
    <text evidence="6">Lacks conserved residue(s) required for the propagation of feature annotation.</text>
</comment>
<dbReference type="KEGG" id="dsc:ABOD76_17500"/>
<dbReference type="GO" id="GO:0008776">
    <property type="term" value="F:acetate kinase activity"/>
    <property type="evidence" value="ECO:0007669"/>
    <property type="project" value="UniProtKB-UniRule"/>
</dbReference>
<accession>A0AAU7UA05</accession>
<feature type="binding site" evidence="6">
    <location>
        <position position="66"/>
    </location>
    <ligand>
        <name>substrate</name>
    </ligand>
</feature>
<evidence type="ECO:0000256" key="2">
    <source>
        <dbReference type="ARBA" id="ARBA00022679"/>
    </source>
</evidence>
<dbReference type="GO" id="GO:0006085">
    <property type="term" value="P:acetyl-CoA biosynthetic process"/>
    <property type="evidence" value="ECO:0007669"/>
    <property type="project" value="UniProtKB-UniRule"/>
</dbReference>
<dbReference type="EMBL" id="CP158299">
    <property type="protein sequence ID" value="XBV85218.1"/>
    <property type="molecule type" value="Genomic_DNA"/>
</dbReference>
<organism evidence="8">
    <name type="scientific">Deinococcus sonorensis KR-87</name>
    <dbReference type="NCBI Taxonomy" id="694439"/>
    <lineage>
        <taxon>Bacteria</taxon>
        <taxon>Thermotogati</taxon>
        <taxon>Deinococcota</taxon>
        <taxon>Deinococci</taxon>
        <taxon>Deinococcales</taxon>
        <taxon>Deinococcaceae</taxon>
        <taxon>Deinococcus</taxon>
    </lineage>
</organism>
<feature type="binding site" evidence="6">
    <location>
        <position position="7"/>
    </location>
    <ligand>
        <name>Mg(2+)</name>
        <dbReference type="ChEBI" id="CHEBI:18420"/>
    </ligand>
</feature>
<dbReference type="InterPro" id="IPR043129">
    <property type="entry name" value="ATPase_NBD"/>
</dbReference>
<dbReference type="CDD" id="cd24010">
    <property type="entry name" value="ASKHA_NBD_AcK_PK"/>
    <property type="match status" value="1"/>
</dbReference>
<evidence type="ECO:0000256" key="3">
    <source>
        <dbReference type="ARBA" id="ARBA00022741"/>
    </source>
</evidence>
<dbReference type="HAMAP" id="MF_00020">
    <property type="entry name" value="Acetate_kinase"/>
    <property type="match status" value="1"/>
</dbReference>
<keyword evidence="3 6" id="KW-0547">Nucleotide-binding</keyword>
<comment type="subcellular location">
    <subcellularLocation>
        <location evidence="6">Cytoplasm</location>
    </subcellularLocation>
</comment>
<dbReference type="GO" id="GO:0005737">
    <property type="term" value="C:cytoplasm"/>
    <property type="evidence" value="ECO:0007669"/>
    <property type="project" value="UniProtKB-SubCell"/>
</dbReference>
<dbReference type="SUPFAM" id="SSF53067">
    <property type="entry name" value="Actin-like ATPase domain"/>
    <property type="match status" value="2"/>
</dbReference>
<evidence type="ECO:0000313" key="8">
    <source>
        <dbReference type="EMBL" id="XBV85218.1"/>
    </source>
</evidence>
<dbReference type="PANTHER" id="PTHR21060:SF15">
    <property type="entry name" value="ACETATE KINASE-RELATED"/>
    <property type="match status" value="1"/>
</dbReference>
<dbReference type="PROSITE" id="PS01075">
    <property type="entry name" value="ACETATE_KINASE_1"/>
    <property type="match status" value="1"/>
</dbReference>
<feature type="site" description="Transition state stabilizer" evidence="6">
    <location>
        <position position="155"/>
    </location>
</feature>
<feature type="binding site" evidence="6">
    <location>
        <position position="14"/>
    </location>
    <ligand>
        <name>ATP</name>
        <dbReference type="ChEBI" id="CHEBI:30616"/>
    </ligand>
</feature>
<dbReference type="InterPro" id="IPR000890">
    <property type="entry name" value="Aliphatic_acid_kin_short-chain"/>
</dbReference>
<gene>
    <name evidence="6" type="primary">ackA</name>
    <name evidence="8" type="ORF">ABOD76_17500</name>
</gene>
<name>A0AAU7UA05_9DEIO</name>
<comment type="function">
    <text evidence="6">Catalyzes the formation of acetyl phosphate from acetate and ATP. Can also catalyze the reverse reaction.</text>
</comment>
<feature type="site" description="Transition state stabilizer" evidence="6">
    <location>
        <position position="216"/>
    </location>
</feature>
<dbReference type="GO" id="GO:0000287">
    <property type="term" value="F:magnesium ion binding"/>
    <property type="evidence" value="ECO:0007669"/>
    <property type="project" value="UniProtKB-UniRule"/>
</dbReference>
<comment type="pathway">
    <text evidence="6">Metabolic intermediate biosynthesis; acetyl-CoA biosynthesis; acetyl-CoA from acetate: step 1/2.</text>
</comment>
<dbReference type="GO" id="GO:0006083">
    <property type="term" value="P:acetate metabolic process"/>
    <property type="evidence" value="ECO:0007669"/>
    <property type="project" value="TreeGrafter"/>
</dbReference>
<evidence type="ECO:0000256" key="7">
    <source>
        <dbReference type="RuleBase" id="RU003835"/>
    </source>
</evidence>
<reference evidence="8" key="1">
    <citation type="submission" date="2024-06" db="EMBL/GenBank/DDBJ databases">
        <title>Draft Genome Sequence of Deinococcus sonorensis Type Strain KR-87, a Biofilm Producing Representative of the Genus Deinococcus.</title>
        <authorList>
            <person name="Boren L.S."/>
            <person name="Grosso R.A."/>
            <person name="Hugenberg-Cox A.N."/>
            <person name="Hill J.T.E."/>
            <person name="Albert C.M."/>
            <person name="Tuohy J.M."/>
        </authorList>
    </citation>
    <scope>NUCLEOTIDE SEQUENCE</scope>
    <source>
        <strain evidence="8">KR-87</strain>
    </source>
</reference>
<sequence>MTILVLNAGSSSLKYQLCTPEGQTLMRGLIERIGEPGGPVTDHRSAVEQVLSQLPPGTELWAIGHRVVHGGERFREATRLTPEVLAALQQLTPLAPLHNPPALAGIDGALALQPDVPNVAVFDTAFHATLPPEAYLYALPYRLYQEHGLRRYGFHGTSHAYVARRAAEMLGRPLEQLKLVTLHLGNGASACAVQHGRSVDTSMGFTPLEGLVMGTRSGDLDPAVVVWLAEREGLAKTNTLLNRESGVLGLSGISNDLRDLHRAREDGDERATLALQVMARRIRKYVGAYAAAMDGLDAVVFTGGAGEHDTWLRAEVVGRLNVLGLRLDAEANQSRQPLISRPGPVAALVIPTDEEGEIALQTSRLLELG</sequence>
<keyword evidence="6" id="KW-0479">Metal-binding</keyword>
<evidence type="ECO:0000256" key="6">
    <source>
        <dbReference type="HAMAP-Rule" id="MF_00020"/>
    </source>
</evidence>
<keyword evidence="2 6" id="KW-0808">Transferase</keyword>
<feature type="binding site" evidence="6">
    <location>
        <begin position="256"/>
        <end position="258"/>
    </location>
    <ligand>
        <name>ATP</name>
        <dbReference type="ChEBI" id="CHEBI:30616"/>
    </ligand>
</feature>
<feature type="binding site" evidence="6">
    <location>
        <position position="354"/>
    </location>
    <ligand>
        <name>Mg(2+)</name>
        <dbReference type="ChEBI" id="CHEBI:18420"/>
    </ligand>
</feature>